<name>A0A139HUZ7_9PEZI</name>
<evidence type="ECO:0000313" key="4">
    <source>
        <dbReference type="Proteomes" id="UP000070133"/>
    </source>
</evidence>
<gene>
    <name evidence="3" type="ORF">AC578_9156</name>
</gene>
<feature type="chain" id="PRO_5007807031" evidence="2">
    <location>
        <begin position="23"/>
        <end position="318"/>
    </location>
</feature>
<evidence type="ECO:0000256" key="2">
    <source>
        <dbReference type="SAM" id="SignalP"/>
    </source>
</evidence>
<evidence type="ECO:0000256" key="1">
    <source>
        <dbReference type="SAM" id="MobiDB-lite"/>
    </source>
</evidence>
<feature type="region of interest" description="Disordered" evidence="1">
    <location>
        <begin position="164"/>
        <end position="196"/>
    </location>
</feature>
<protein>
    <submittedName>
        <fullName evidence="3">Uncharacterized protein</fullName>
    </submittedName>
</protein>
<evidence type="ECO:0000313" key="3">
    <source>
        <dbReference type="EMBL" id="KXT06266.1"/>
    </source>
</evidence>
<feature type="compositionally biased region" description="Basic and acidic residues" evidence="1">
    <location>
        <begin position="165"/>
        <end position="175"/>
    </location>
</feature>
<feature type="signal peptide" evidence="2">
    <location>
        <begin position="1"/>
        <end position="22"/>
    </location>
</feature>
<sequence>MKTTQLILGLLASTAIARTTFSRSNDPCKDKYDLCKAPKDPKMAQDANGKTLSAAQLELKCNCEQAACLGEDNARNREYCDKVKKNNWIDPDAPKPPSDSCKDKYDLCKAPKDPKMAQDANGKPLCAAQLELKCNCEQAACLGEDNARNREYCDKVKKNNWVDPDAPKRRDDCQDKYQMCKNPTDPKEANDPNGKKYNEKQLEHKCNCGLQACVGEDNQRARDYCEKLKNNNWVDVDAGESADTCQDKYQMCKNPTDPKEANDPNGKKYNEKQLEHKCNCGLQACVGEDNQRARDYCEKLKNNNWVDVDAGEKPPQLL</sequence>
<proteinExistence type="predicted"/>
<reference evidence="3 4" key="1">
    <citation type="submission" date="2015-07" db="EMBL/GenBank/DDBJ databases">
        <title>Comparative genomics of the Sigatoka disease complex on banana suggests a link between parallel evolutionary changes in Pseudocercospora fijiensis and Pseudocercospora eumusae and increased virulence on the banana host.</title>
        <authorList>
            <person name="Chang T.-C."/>
            <person name="Salvucci A."/>
            <person name="Crous P.W."/>
            <person name="Stergiopoulos I."/>
        </authorList>
    </citation>
    <scope>NUCLEOTIDE SEQUENCE [LARGE SCALE GENOMIC DNA]</scope>
    <source>
        <strain evidence="3 4">CBS 114824</strain>
    </source>
</reference>
<organism evidence="3 4">
    <name type="scientific">Pseudocercospora eumusae</name>
    <dbReference type="NCBI Taxonomy" id="321146"/>
    <lineage>
        <taxon>Eukaryota</taxon>
        <taxon>Fungi</taxon>
        <taxon>Dikarya</taxon>
        <taxon>Ascomycota</taxon>
        <taxon>Pezizomycotina</taxon>
        <taxon>Dothideomycetes</taxon>
        <taxon>Dothideomycetidae</taxon>
        <taxon>Mycosphaerellales</taxon>
        <taxon>Mycosphaerellaceae</taxon>
        <taxon>Pseudocercospora</taxon>
    </lineage>
</organism>
<comment type="caution">
    <text evidence="3">The sequence shown here is derived from an EMBL/GenBank/DDBJ whole genome shotgun (WGS) entry which is preliminary data.</text>
</comment>
<dbReference type="EMBL" id="LFZN01000007">
    <property type="protein sequence ID" value="KXT06266.1"/>
    <property type="molecule type" value="Genomic_DNA"/>
</dbReference>
<keyword evidence="4" id="KW-1185">Reference proteome</keyword>
<dbReference type="AlphaFoldDB" id="A0A139HUZ7"/>
<dbReference type="Proteomes" id="UP000070133">
    <property type="component" value="Unassembled WGS sequence"/>
</dbReference>
<dbReference type="OrthoDB" id="3836772at2759"/>
<feature type="compositionally biased region" description="Basic and acidic residues" evidence="1">
    <location>
        <begin position="184"/>
        <end position="196"/>
    </location>
</feature>
<keyword evidence="2" id="KW-0732">Signal</keyword>
<accession>A0A139HUZ7</accession>